<dbReference type="InterPro" id="IPR027417">
    <property type="entry name" value="P-loop_NTPase"/>
</dbReference>
<sequence>MRSANTETWYRPAVTEVLLHIGLQKTGTTSLQEWASANSESLSAQCGIDVYRGFIPGWETNHFELPMLSQRPERPLWVLDHFPESRGDQWQRDARAHIRNQVDSGARSLLISSEGMANLRFDDEVERIAELLAPHKIRVVVTLREPVEWLKSYKLQMLKTQMAPSDDPTSCAYIEPDTWLLDFDGLVTTWRRVLGDKNVIVLSYEKAQSEFGSTIPAIMRAFGVDPAALPDGWDLRVNVTPIPPRFLRLRKLIRRVIPRSPGPAAQQQEPDHAPEL</sequence>
<proteinExistence type="predicted"/>
<dbReference type="SUPFAM" id="SSF52540">
    <property type="entry name" value="P-loop containing nucleoside triphosphate hydrolases"/>
    <property type="match status" value="1"/>
</dbReference>
<protein>
    <submittedName>
        <fullName evidence="2">Unannotated protein</fullName>
    </submittedName>
</protein>
<evidence type="ECO:0000313" key="2">
    <source>
        <dbReference type="EMBL" id="CAB4926574.1"/>
    </source>
</evidence>
<name>A0A6J7I7H5_9ZZZZ</name>
<accession>A0A6J7I7H5</accession>
<reference evidence="2" key="1">
    <citation type="submission" date="2020-05" db="EMBL/GenBank/DDBJ databases">
        <authorList>
            <person name="Chiriac C."/>
            <person name="Salcher M."/>
            <person name="Ghai R."/>
            <person name="Kavagutti S V."/>
        </authorList>
    </citation>
    <scope>NUCLEOTIDE SEQUENCE</scope>
</reference>
<evidence type="ECO:0000313" key="1">
    <source>
        <dbReference type="EMBL" id="CAB4322724.1"/>
    </source>
</evidence>
<organism evidence="2">
    <name type="scientific">freshwater metagenome</name>
    <dbReference type="NCBI Taxonomy" id="449393"/>
    <lineage>
        <taxon>unclassified sequences</taxon>
        <taxon>metagenomes</taxon>
        <taxon>ecological metagenomes</taxon>
    </lineage>
</organism>
<dbReference type="Gene3D" id="3.40.50.300">
    <property type="entry name" value="P-loop containing nucleotide triphosphate hydrolases"/>
    <property type="match status" value="1"/>
</dbReference>
<dbReference type="EMBL" id="CAFBNC010000012">
    <property type="protein sequence ID" value="CAB4926574.1"/>
    <property type="molecule type" value="Genomic_DNA"/>
</dbReference>
<gene>
    <name evidence="1" type="ORF">UFOPK1392_00461</name>
    <name evidence="2" type="ORF">UFOPK3733_00413</name>
</gene>
<dbReference type="AlphaFoldDB" id="A0A6J7I7H5"/>
<dbReference type="EMBL" id="CAEMXZ010000013">
    <property type="protein sequence ID" value="CAB4322724.1"/>
    <property type="molecule type" value="Genomic_DNA"/>
</dbReference>